<dbReference type="SUPFAM" id="SSF47413">
    <property type="entry name" value="lambda repressor-like DNA-binding domains"/>
    <property type="match status" value="1"/>
</dbReference>
<sequence length="151" mass="15909">MTPSAGRSAPHDPHLLRARRSEAGLSQSELARRIGRTPALISALESGTSGASPETLEAIAQALGCRQADLRRGGLLVELLPLLARAELEGRLHLCDACLPGLLVLLSPDLADETADEVAQRWDELTDALACGRDIGPVLDALAGTDPQEHP</sequence>
<dbReference type="SMART" id="SM00530">
    <property type="entry name" value="HTH_XRE"/>
    <property type="match status" value="1"/>
</dbReference>
<keyword evidence="4" id="KW-1185">Reference proteome</keyword>
<dbReference type="InterPro" id="IPR001387">
    <property type="entry name" value="Cro/C1-type_HTH"/>
</dbReference>
<evidence type="ECO:0000313" key="4">
    <source>
        <dbReference type="Proteomes" id="UP001501842"/>
    </source>
</evidence>
<dbReference type="PROSITE" id="PS50943">
    <property type="entry name" value="HTH_CROC1"/>
    <property type="match status" value="1"/>
</dbReference>
<evidence type="ECO:0000256" key="1">
    <source>
        <dbReference type="SAM" id="MobiDB-lite"/>
    </source>
</evidence>
<name>A0ABN3UJ79_9ACTN</name>
<proteinExistence type="predicted"/>
<reference evidence="3 4" key="1">
    <citation type="journal article" date="2019" name="Int. J. Syst. Evol. Microbiol.">
        <title>The Global Catalogue of Microorganisms (GCM) 10K type strain sequencing project: providing services to taxonomists for standard genome sequencing and annotation.</title>
        <authorList>
            <consortium name="The Broad Institute Genomics Platform"/>
            <consortium name="The Broad Institute Genome Sequencing Center for Infectious Disease"/>
            <person name="Wu L."/>
            <person name="Ma J."/>
        </authorList>
    </citation>
    <scope>NUCLEOTIDE SEQUENCE [LARGE SCALE GENOMIC DNA]</scope>
    <source>
        <strain evidence="3 4">JCM 8201</strain>
    </source>
</reference>
<dbReference type="RefSeq" id="WP_344248222.1">
    <property type="nucleotide sequence ID" value="NZ_BAAATZ010000022.1"/>
</dbReference>
<evidence type="ECO:0000313" key="3">
    <source>
        <dbReference type="EMBL" id="GAA2732820.1"/>
    </source>
</evidence>
<protein>
    <recommendedName>
        <fullName evidence="2">HTH cro/C1-type domain-containing protein</fullName>
    </recommendedName>
</protein>
<dbReference type="InterPro" id="IPR010982">
    <property type="entry name" value="Lambda_DNA-bd_dom_sf"/>
</dbReference>
<feature type="region of interest" description="Disordered" evidence="1">
    <location>
        <begin position="1"/>
        <end position="27"/>
    </location>
</feature>
<organism evidence="3 4">
    <name type="scientific">Actinocorallia aurantiaca</name>
    <dbReference type="NCBI Taxonomy" id="46204"/>
    <lineage>
        <taxon>Bacteria</taxon>
        <taxon>Bacillati</taxon>
        <taxon>Actinomycetota</taxon>
        <taxon>Actinomycetes</taxon>
        <taxon>Streptosporangiales</taxon>
        <taxon>Thermomonosporaceae</taxon>
        <taxon>Actinocorallia</taxon>
    </lineage>
</organism>
<feature type="compositionally biased region" description="Basic and acidic residues" evidence="1">
    <location>
        <begin position="9"/>
        <end position="22"/>
    </location>
</feature>
<dbReference type="Proteomes" id="UP001501842">
    <property type="component" value="Unassembled WGS sequence"/>
</dbReference>
<accession>A0ABN3UJ79</accession>
<dbReference type="Gene3D" id="1.10.260.40">
    <property type="entry name" value="lambda repressor-like DNA-binding domains"/>
    <property type="match status" value="1"/>
</dbReference>
<gene>
    <name evidence="3" type="ORF">GCM10010439_51400</name>
</gene>
<dbReference type="CDD" id="cd00093">
    <property type="entry name" value="HTH_XRE"/>
    <property type="match status" value="1"/>
</dbReference>
<dbReference type="Pfam" id="PF13560">
    <property type="entry name" value="HTH_31"/>
    <property type="match status" value="1"/>
</dbReference>
<comment type="caution">
    <text evidence="3">The sequence shown here is derived from an EMBL/GenBank/DDBJ whole genome shotgun (WGS) entry which is preliminary data.</text>
</comment>
<feature type="domain" description="HTH cro/C1-type" evidence="2">
    <location>
        <begin position="16"/>
        <end position="70"/>
    </location>
</feature>
<evidence type="ECO:0000259" key="2">
    <source>
        <dbReference type="PROSITE" id="PS50943"/>
    </source>
</evidence>
<dbReference type="EMBL" id="BAAATZ010000022">
    <property type="protein sequence ID" value="GAA2732820.1"/>
    <property type="molecule type" value="Genomic_DNA"/>
</dbReference>